<feature type="domain" description="Transcription regulator TrmB C-terminal" evidence="2">
    <location>
        <begin position="112"/>
        <end position="205"/>
    </location>
</feature>
<reference evidence="3 4" key="1">
    <citation type="journal article" date="2010" name="Stand. Genomic Sci.">
        <title>Complete genome sequence of Spirochaeta smaragdinae type strain (SEBR 4228).</title>
        <authorList>
            <person name="Mavromatis K."/>
            <person name="Yasawong M."/>
            <person name="Chertkov O."/>
            <person name="Lapidus A."/>
            <person name="Lucas S."/>
            <person name="Nolan M."/>
            <person name="Del Rio T.G."/>
            <person name="Tice H."/>
            <person name="Cheng J.F."/>
            <person name="Pitluck S."/>
            <person name="Liolios K."/>
            <person name="Ivanova N."/>
            <person name="Tapia R."/>
            <person name="Han C."/>
            <person name="Bruce D."/>
            <person name="Goodwin L."/>
            <person name="Pati A."/>
            <person name="Chen A."/>
            <person name="Palaniappan K."/>
            <person name="Land M."/>
            <person name="Hauser L."/>
            <person name="Chang Y.J."/>
            <person name="Jeffries C.D."/>
            <person name="Detter J.C."/>
            <person name="Rohde M."/>
            <person name="Brambilla E."/>
            <person name="Spring S."/>
            <person name="Goker M."/>
            <person name="Sikorski J."/>
            <person name="Woyke T."/>
            <person name="Bristow J."/>
            <person name="Eisen J.A."/>
            <person name="Markowitz V."/>
            <person name="Hugenholtz P."/>
            <person name="Klenk H.P."/>
            <person name="Kyrpides N.C."/>
        </authorList>
    </citation>
    <scope>NUCLEOTIDE SEQUENCE [LARGE SCALE GENOMIC DNA]</scope>
    <source>
        <strain evidence="4">DSM 11293 / JCM 15392 / SEBR 4228</strain>
    </source>
</reference>
<evidence type="ECO:0000313" key="4">
    <source>
        <dbReference type="Proteomes" id="UP000002318"/>
    </source>
</evidence>
<dbReference type="HOGENOM" id="CLU_072493_1_0_12"/>
<organism evidence="3 4">
    <name type="scientific">Sediminispirochaeta smaragdinae (strain DSM 11293 / JCM 15392 / SEBR 4228)</name>
    <name type="common">Spirochaeta smaragdinae</name>
    <dbReference type="NCBI Taxonomy" id="573413"/>
    <lineage>
        <taxon>Bacteria</taxon>
        <taxon>Pseudomonadati</taxon>
        <taxon>Spirochaetota</taxon>
        <taxon>Spirochaetia</taxon>
        <taxon>Spirochaetales</taxon>
        <taxon>Spirochaetaceae</taxon>
        <taxon>Sediminispirochaeta</taxon>
    </lineage>
</organism>
<dbReference type="SUPFAM" id="SSF56024">
    <property type="entry name" value="Phospholipase D/nuclease"/>
    <property type="match status" value="1"/>
</dbReference>
<dbReference type="Gene3D" id="1.10.10.10">
    <property type="entry name" value="Winged helix-like DNA-binding domain superfamily/Winged helix DNA-binding domain"/>
    <property type="match status" value="1"/>
</dbReference>
<dbReference type="Proteomes" id="UP000002318">
    <property type="component" value="Chromosome"/>
</dbReference>
<dbReference type="InterPro" id="IPR002831">
    <property type="entry name" value="Tscrpt_reg_TrmB_N"/>
</dbReference>
<dbReference type="eggNOG" id="COG1378">
    <property type="taxonomic scope" value="Bacteria"/>
</dbReference>
<dbReference type="STRING" id="573413.Spirs_0337"/>
<dbReference type="OrthoDB" id="1493540at2"/>
<sequence length="266" mass="30449">MKSDIEETLSYFKEMGFTEYEAKVYLSLLAEHPASAYTISQNSGVPHSRVYDVTRRLIKQGLAASSGTKPELFSPLSPGELIEKLRREYEVFTDELEKRLTSGNFISDFDPVWNLPNRSKAIELAKDLIGRAKSTIYIGIWQEELGAFERVLRKAEKQGVKVYMLLYGEEKPSFGEVYLHETENMDSYSELGHTLDCTVDSTWCITGTLGGQLPCQIVWTKNRGLVQSIQSYISHDFYLAELHHHFGDQIDRLFGKNLTRLRKKFS</sequence>
<evidence type="ECO:0000313" key="3">
    <source>
        <dbReference type="EMBL" id="ADK79493.1"/>
    </source>
</evidence>
<dbReference type="Pfam" id="PF01978">
    <property type="entry name" value="TrmB"/>
    <property type="match status" value="1"/>
</dbReference>
<accession>E1RAW3</accession>
<evidence type="ECO:0000259" key="1">
    <source>
        <dbReference type="Pfam" id="PF01978"/>
    </source>
</evidence>
<feature type="domain" description="Transcription regulator TrmB N-terminal" evidence="1">
    <location>
        <begin position="13"/>
        <end position="78"/>
    </location>
</feature>
<dbReference type="InterPro" id="IPR036388">
    <property type="entry name" value="WH-like_DNA-bd_sf"/>
</dbReference>
<dbReference type="AlphaFoldDB" id="E1RAW3"/>
<dbReference type="PANTHER" id="PTHR34293:SF1">
    <property type="entry name" value="HTH-TYPE TRANSCRIPTIONAL REGULATOR TRMBL2"/>
    <property type="match status" value="1"/>
</dbReference>
<protein>
    <submittedName>
        <fullName evidence="3">Transcriptional regulator, TrmB</fullName>
    </submittedName>
</protein>
<dbReference type="RefSeq" id="WP_013252957.1">
    <property type="nucleotide sequence ID" value="NC_014364.1"/>
</dbReference>
<dbReference type="CDD" id="cd09124">
    <property type="entry name" value="PLDc_like_TrmB_middle"/>
    <property type="match status" value="1"/>
</dbReference>
<dbReference type="KEGG" id="ssm:Spirs_0337"/>
<proteinExistence type="predicted"/>
<dbReference type="PANTHER" id="PTHR34293">
    <property type="entry name" value="HTH-TYPE TRANSCRIPTIONAL REGULATOR TRMBL2"/>
    <property type="match status" value="1"/>
</dbReference>
<dbReference type="EMBL" id="CP002116">
    <property type="protein sequence ID" value="ADK79493.1"/>
    <property type="molecule type" value="Genomic_DNA"/>
</dbReference>
<dbReference type="InterPro" id="IPR036390">
    <property type="entry name" value="WH_DNA-bd_sf"/>
</dbReference>
<gene>
    <name evidence="3" type="ordered locus">Spirs_0337</name>
</gene>
<dbReference type="Pfam" id="PF11495">
    <property type="entry name" value="Regulator_TrmB"/>
    <property type="match status" value="1"/>
</dbReference>
<keyword evidence="4" id="KW-1185">Reference proteome</keyword>
<dbReference type="SUPFAM" id="SSF46785">
    <property type="entry name" value="Winged helix' DNA-binding domain"/>
    <property type="match status" value="1"/>
</dbReference>
<evidence type="ECO:0000259" key="2">
    <source>
        <dbReference type="Pfam" id="PF11495"/>
    </source>
</evidence>
<dbReference type="InterPro" id="IPR051797">
    <property type="entry name" value="TrmB-like"/>
</dbReference>
<dbReference type="InterPro" id="IPR021586">
    <property type="entry name" value="Tscrpt_reg_TrmB_C"/>
</dbReference>
<name>E1RAW3_SEDSS</name>